<evidence type="ECO:0000256" key="2">
    <source>
        <dbReference type="ARBA" id="ARBA00023125"/>
    </source>
</evidence>
<organism evidence="6 7">
    <name type="scientific">Ktedonosporobacter rubrisoli</name>
    <dbReference type="NCBI Taxonomy" id="2509675"/>
    <lineage>
        <taxon>Bacteria</taxon>
        <taxon>Bacillati</taxon>
        <taxon>Chloroflexota</taxon>
        <taxon>Ktedonobacteria</taxon>
        <taxon>Ktedonobacterales</taxon>
        <taxon>Ktedonosporobacteraceae</taxon>
        <taxon>Ktedonosporobacter</taxon>
    </lineage>
</organism>
<dbReference type="OrthoDB" id="9804742at2"/>
<keyword evidence="7" id="KW-1185">Reference proteome</keyword>
<dbReference type="PANTHER" id="PTHR33154">
    <property type="entry name" value="TRANSCRIPTIONAL REGULATOR, ARSR FAMILY"/>
    <property type="match status" value="1"/>
</dbReference>
<feature type="compositionally biased region" description="Basic and acidic residues" evidence="4">
    <location>
        <begin position="131"/>
        <end position="163"/>
    </location>
</feature>
<dbReference type="PANTHER" id="PTHR33154:SF33">
    <property type="entry name" value="TRANSCRIPTIONAL REPRESSOR SDPR"/>
    <property type="match status" value="1"/>
</dbReference>
<evidence type="ECO:0000256" key="3">
    <source>
        <dbReference type="ARBA" id="ARBA00023163"/>
    </source>
</evidence>
<dbReference type="InterPro" id="IPR001845">
    <property type="entry name" value="HTH_ArsR_DNA-bd_dom"/>
</dbReference>
<reference evidence="6 7" key="1">
    <citation type="submission" date="2019-01" db="EMBL/GenBank/DDBJ databases">
        <title>Ktedonosporobacter rubrisoli SCAWS-G2.</title>
        <authorList>
            <person name="Huang Y."/>
            <person name="Yan B."/>
        </authorList>
    </citation>
    <scope>NUCLEOTIDE SEQUENCE [LARGE SCALE GENOMIC DNA]</scope>
    <source>
        <strain evidence="6 7">SCAWS-G2</strain>
    </source>
</reference>
<dbReference type="GO" id="GO:0003700">
    <property type="term" value="F:DNA-binding transcription factor activity"/>
    <property type="evidence" value="ECO:0007669"/>
    <property type="project" value="InterPro"/>
</dbReference>
<dbReference type="EMBL" id="CP035758">
    <property type="protein sequence ID" value="QBD76890.1"/>
    <property type="molecule type" value="Genomic_DNA"/>
</dbReference>
<dbReference type="GO" id="GO:0003677">
    <property type="term" value="F:DNA binding"/>
    <property type="evidence" value="ECO:0007669"/>
    <property type="project" value="UniProtKB-KW"/>
</dbReference>
<dbReference type="CDD" id="cd00090">
    <property type="entry name" value="HTH_ARSR"/>
    <property type="match status" value="1"/>
</dbReference>
<dbReference type="SUPFAM" id="SSF46785">
    <property type="entry name" value="Winged helix' DNA-binding domain"/>
    <property type="match status" value="1"/>
</dbReference>
<dbReference type="SMART" id="SM00418">
    <property type="entry name" value="HTH_ARSR"/>
    <property type="match status" value="1"/>
</dbReference>
<dbReference type="InterPro" id="IPR036388">
    <property type="entry name" value="WH-like_DNA-bd_sf"/>
</dbReference>
<evidence type="ECO:0000313" key="6">
    <source>
        <dbReference type="EMBL" id="QBD76890.1"/>
    </source>
</evidence>
<evidence type="ECO:0000256" key="4">
    <source>
        <dbReference type="SAM" id="MobiDB-lite"/>
    </source>
</evidence>
<protein>
    <submittedName>
        <fullName evidence="6">ArsR family transcriptional regulator</fullName>
    </submittedName>
</protein>
<evidence type="ECO:0000256" key="1">
    <source>
        <dbReference type="ARBA" id="ARBA00023015"/>
    </source>
</evidence>
<keyword evidence="3" id="KW-0804">Transcription</keyword>
<dbReference type="AlphaFoldDB" id="A0A4P6JP38"/>
<dbReference type="Proteomes" id="UP000290365">
    <property type="component" value="Chromosome"/>
</dbReference>
<dbReference type="Gene3D" id="1.10.10.10">
    <property type="entry name" value="Winged helix-like DNA-binding domain superfamily/Winged helix DNA-binding domain"/>
    <property type="match status" value="1"/>
</dbReference>
<evidence type="ECO:0000259" key="5">
    <source>
        <dbReference type="PROSITE" id="PS50987"/>
    </source>
</evidence>
<dbReference type="RefSeq" id="WP_129887954.1">
    <property type="nucleotide sequence ID" value="NZ_CP035758.1"/>
</dbReference>
<accession>A0A4P6JP38</accession>
<sequence length="163" mass="18040">MGRKPKSIAHLTSDIADEVYLAEILATLGQPSRLRILQTLAAGWPQIPLGTCERRPEEFSLLLGLAPATISEHLQRLVACHLIDSRRQGTTRWYRLIPSPLLLALFELRARIGETYAAQECKGVAALPSKRSGEESADEKTCSREEGQSTTSDLERKNISCLN</sequence>
<keyword evidence="1" id="KW-0805">Transcription regulation</keyword>
<dbReference type="KEGG" id="kbs:EPA93_13105"/>
<feature type="region of interest" description="Disordered" evidence="4">
    <location>
        <begin position="127"/>
        <end position="163"/>
    </location>
</feature>
<dbReference type="InterPro" id="IPR011991">
    <property type="entry name" value="ArsR-like_HTH"/>
</dbReference>
<proteinExistence type="predicted"/>
<keyword evidence="2" id="KW-0238">DNA-binding</keyword>
<evidence type="ECO:0000313" key="7">
    <source>
        <dbReference type="Proteomes" id="UP000290365"/>
    </source>
</evidence>
<gene>
    <name evidence="6" type="ORF">EPA93_13105</name>
</gene>
<feature type="domain" description="HTH arsR-type" evidence="5">
    <location>
        <begin position="13"/>
        <end position="116"/>
    </location>
</feature>
<name>A0A4P6JP38_KTERU</name>
<dbReference type="InterPro" id="IPR036390">
    <property type="entry name" value="WH_DNA-bd_sf"/>
</dbReference>
<dbReference type="PROSITE" id="PS50987">
    <property type="entry name" value="HTH_ARSR_2"/>
    <property type="match status" value="1"/>
</dbReference>
<dbReference type="InterPro" id="IPR051081">
    <property type="entry name" value="HTH_MetalResp_TranReg"/>
</dbReference>